<evidence type="ECO:0000256" key="5">
    <source>
        <dbReference type="HAMAP-Rule" id="MF_00265"/>
    </source>
</evidence>
<evidence type="ECO:0000256" key="1">
    <source>
        <dbReference type="ARBA" id="ARBA00022649"/>
    </source>
</evidence>
<name>A0ABY7TN45_9SPHN</name>
<dbReference type="InterPro" id="IPR029060">
    <property type="entry name" value="PIN-like_dom_sf"/>
</dbReference>
<proteinExistence type="inferred from homology"/>
<feature type="binding site" evidence="5">
    <location>
        <position position="97"/>
    </location>
    <ligand>
        <name>Mg(2+)</name>
        <dbReference type="ChEBI" id="CHEBI:18420"/>
    </ligand>
</feature>
<dbReference type="InterPro" id="IPR002716">
    <property type="entry name" value="PIN_dom"/>
</dbReference>
<comment type="similarity">
    <text evidence="5">Belongs to the PINc/VapC protein family.</text>
</comment>
<feature type="domain" description="PIN" evidence="6">
    <location>
        <begin position="2"/>
        <end position="122"/>
    </location>
</feature>
<dbReference type="InterPro" id="IPR022907">
    <property type="entry name" value="VapC_family"/>
</dbReference>
<keyword evidence="8" id="KW-1185">Reference proteome</keyword>
<dbReference type="Gene3D" id="3.40.50.1010">
    <property type="entry name" value="5'-nuclease"/>
    <property type="match status" value="1"/>
</dbReference>
<keyword evidence="2 5" id="KW-0540">Nuclease</keyword>
<evidence type="ECO:0000313" key="8">
    <source>
        <dbReference type="Proteomes" id="UP001220395"/>
    </source>
</evidence>
<evidence type="ECO:0000259" key="6">
    <source>
        <dbReference type="Pfam" id="PF01850"/>
    </source>
</evidence>
<reference evidence="7 8" key="1">
    <citation type="submission" date="2023-02" db="EMBL/GenBank/DDBJ databases">
        <title>Genome sequence of Sphingomonas naphthae.</title>
        <authorList>
            <person name="Kim S."/>
            <person name="Heo J."/>
            <person name="Kwon S.-W."/>
        </authorList>
    </citation>
    <scope>NUCLEOTIDE SEQUENCE [LARGE SCALE GENOMIC DNA]</scope>
    <source>
        <strain evidence="7 8">KACC 18716</strain>
    </source>
</reference>
<dbReference type="EMBL" id="CP117411">
    <property type="protein sequence ID" value="WCT73825.1"/>
    <property type="molecule type" value="Genomic_DNA"/>
</dbReference>
<dbReference type="HAMAP" id="MF_00265">
    <property type="entry name" value="VapC_Nob1"/>
    <property type="match status" value="1"/>
</dbReference>
<keyword evidence="5" id="KW-0800">Toxin</keyword>
<evidence type="ECO:0000256" key="4">
    <source>
        <dbReference type="ARBA" id="ARBA00022801"/>
    </source>
</evidence>
<comment type="cofactor">
    <cofactor evidence="5">
        <name>Mg(2+)</name>
        <dbReference type="ChEBI" id="CHEBI:18420"/>
    </cofactor>
</comment>
<evidence type="ECO:0000256" key="3">
    <source>
        <dbReference type="ARBA" id="ARBA00022723"/>
    </source>
</evidence>
<feature type="binding site" evidence="5">
    <location>
        <position position="5"/>
    </location>
    <ligand>
        <name>Mg(2+)</name>
        <dbReference type="ChEBI" id="CHEBI:18420"/>
    </ligand>
</feature>
<dbReference type="RefSeq" id="WP_273688364.1">
    <property type="nucleotide sequence ID" value="NZ_CP117411.1"/>
</dbReference>
<keyword evidence="1 5" id="KW-1277">Toxin-antitoxin system</keyword>
<keyword evidence="5" id="KW-0460">Magnesium</keyword>
<keyword evidence="4 5" id="KW-0378">Hydrolase</keyword>
<sequence length="127" mass="13474">MIAVDTSALLAIILDEPEGEACIVALESSPVVLMSAGTMAEALIVADRKGVRLMIESIFARFDFEILPVTAASARRAAAAYGRWGKGVHPAALNMGDCFAYEAAREHGCPLLYIGNDFARTDITSAL</sequence>
<evidence type="ECO:0000313" key="7">
    <source>
        <dbReference type="EMBL" id="WCT73825.1"/>
    </source>
</evidence>
<accession>A0ABY7TN45</accession>
<keyword evidence="3 5" id="KW-0479">Metal-binding</keyword>
<dbReference type="CDD" id="cd09871">
    <property type="entry name" value="PIN_MtVapC28-VapC30-like"/>
    <property type="match status" value="1"/>
</dbReference>
<dbReference type="Proteomes" id="UP001220395">
    <property type="component" value="Chromosome"/>
</dbReference>
<comment type="function">
    <text evidence="5">Toxic component of a toxin-antitoxin (TA) system. An RNase.</text>
</comment>
<gene>
    <name evidence="5" type="primary">vapC</name>
    <name evidence="7" type="ORF">PQ455_00920</name>
</gene>
<dbReference type="EC" id="3.1.-.-" evidence="5"/>
<dbReference type="Pfam" id="PF01850">
    <property type="entry name" value="PIN"/>
    <property type="match status" value="1"/>
</dbReference>
<evidence type="ECO:0000256" key="2">
    <source>
        <dbReference type="ARBA" id="ARBA00022722"/>
    </source>
</evidence>
<dbReference type="SUPFAM" id="SSF88723">
    <property type="entry name" value="PIN domain-like"/>
    <property type="match status" value="1"/>
</dbReference>
<organism evidence="7 8">
    <name type="scientific">Sphingomonas naphthae</name>
    <dbReference type="NCBI Taxonomy" id="1813468"/>
    <lineage>
        <taxon>Bacteria</taxon>
        <taxon>Pseudomonadati</taxon>
        <taxon>Pseudomonadota</taxon>
        <taxon>Alphaproteobacteria</taxon>
        <taxon>Sphingomonadales</taxon>
        <taxon>Sphingomonadaceae</taxon>
        <taxon>Sphingomonas</taxon>
    </lineage>
</organism>
<protein>
    <recommendedName>
        <fullName evidence="5">Ribonuclease VapC</fullName>
        <shortName evidence="5">RNase VapC</shortName>
        <ecNumber evidence="5">3.1.-.-</ecNumber>
    </recommendedName>
    <alternativeName>
        <fullName evidence="5">Toxin VapC</fullName>
    </alternativeName>
</protein>